<sequence length="135" mass="15698">MRPIREIIYLYINSYVNVQRNNLFPTSTNCLTKKDCECSYRGNLTLELIKEINLNNTKSIVLLDTERKMGDIICYTLVILTIFPIFCLSLRKLRKSEKLRVPEDINIDILLPFKKIVSNQSESGKTPTLTIKNNR</sequence>
<keyword evidence="1" id="KW-0812">Transmembrane</keyword>
<dbReference type="VEuPathDB" id="VectorBase:GAUT040252"/>
<feature type="transmembrane region" description="Helical" evidence="1">
    <location>
        <begin position="72"/>
        <end position="90"/>
    </location>
</feature>
<accession>A0A1A9VL33</accession>
<keyword evidence="3" id="KW-1185">Reference proteome</keyword>
<evidence type="ECO:0000256" key="1">
    <source>
        <dbReference type="SAM" id="Phobius"/>
    </source>
</evidence>
<evidence type="ECO:0000313" key="2">
    <source>
        <dbReference type="EnsemblMetazoa" id="GAUT040252-PA"/>
    </source>
</evidence>
<evidence type="ECO:0000313" key="3">
    <source>
        <dbReference type="Proteomes" id="UP000078200"/>
    </source>
</evidence>
<organism evidence="2 3">
    <name type="scientific">Glossina austeni</name>
    <name type="common">Savannah tsetse fly</name>
    <dbReference type="NCBI Taxonomy" id="7395"/>
    <lineage>
        <taxon>Eukaryota</taxon>
        <taxon>Metazoa</taxon>
        <taxon>Ecdysozoa</taxon>
        <taxon>Arthropoda</taxon>
        <taxon>Hexapoda</taxon>
        <taxon>Insecta</taxon>
        <taxon>Pterygota</taxon>
        <taxon>Neoptera</taxon>
        <taxon>Endopterygota</taxon>
        <taxon>Diptera</taxon>
        <taxon>Brachycera</taxon>
        <taxon>Muscomorpha</taxon>
        <taxon>Hippoboscoidea</taxon>
        <taxon>Glossinidae</taxon>
        <taxon>Glossina</taxon>
    </lineage>
</organism>
<reference evidence="2" key="1">
    <citation type="submission" date="2020-05" db="UniProtKB">
        <authorList>
            <consortium name="EnsemblMetazoa"/>
        </authorList>
    </citation>
    <scope>IDENTIFICATION</scope>
    <source>
        <strain evidence="2">TTRI</strain>
    </source>
</reference>
<keyword evidence="1" id="KW-0472">Membrane</keyword>
<dbReference type="Proteomes" id="UP000078200">
    <property type="component" value="Unassembled WGS sequence"/>
</dbReference>
<protein>
    <submittedName>
        <fullName evidence="2">Uncharacterized protein</fullName>
    </submittedName>
</protein>
<dbReference type="AlphaFoldDB" id="A0A1A9VL33"/>
<dbReference type="EnsemblMetazoa" id="GAUT040252-RA">
    <property type="protein sequence ID" value="GAUT040252-PA"/>
    <property type="gene ID" value="GAUT040252"/>
</dbReference>
<keyword evidence="1" id="KW-1133">Transmembrane helix</keyword>
<proteinExistence type="predicted"/>
<name>A0A1A9VL33_GLOAU</name>